<sequence length="651" mass="75165">MKHLLTFACLISLNVFSQSPFNSESTAVTRADLTTNVFEKDSTANAVVLYELGKSYVDKKSFKLKTEINKKVKILNRNGFNQSTIIEYLYDNGQRRETISNIIATTYNIEHNNVTTTSINKNEIFEEKYNNNYTIVKFTLPNIKEGSVITYSYTLESPFMYKYKEWRFQDEIPVLHSEYHTSIPALWDYNIKLVGFQKLAVNDAKIQRNCLEGGNGAYADCTNSIYVMKNIPAFREEDYMTTKDNYLSRIEYELKVFKNFNGNVENLTKSWKTTDSEFKTDPELGRQLGKSGMLKELIDHSLKNEPNALKKAETIFNYVQTNYTWNGKYEIFKDVSVKNLIKNKSGKVSEINILLHNLLEEYDIKVKPVLLSTRQNGLPTQLFPVISEFNYLIVQATINSKTYLLDATDKYVSFGELPFRCLNQYGRLLDFDDGSSWIDIAPDKVSVVHHKAELSLDDNSLISGTIDSKSTGYHAMPLKESFFGNPKAHLDHYENKFTNINFLDYNVSTTDHSSFDFDESFKIEYQTEQVSNNLYINPFIFKFFTENPFKLQERSYPIDFGFKDTFAYNMKIIHSDAFEAVEIPKEEMFSLPNNKGTVTLSSKAQGNEIMVYFKISFNDALFDPTYYNALKIYLGKIVDIQKNALIVLKKK</sequence>
<dbReference type="Gene3D" id="2.60.40.3140">
    <property type="match status" value="1"/>
</dbReference>
<dbReference type="Proteomes" id="UP001595953">
    <property type="component" value="Unassembled WGS sequence"/>
</dbReference>
<proteinExistence type="predicted"/>
<dbReference type="Gene3D" id="2.60.120.1130">
    <property type="match status" value="1"/>
</dbReference>
<feature type="domain" description="DUF3857" evidence="2">
    <location>
        <begin position="65"/>
        <end position="194"/>
    </location>
</feature>
<evidence type="ECO:0000259" key="2">
    <source>
        <dbReference type="Pfam" id="PF12969"/>
    </source>
</evidence>
<dbReference type="Pfam" id="PF12969">
    <property type="entry name" value="DUF3857"/>
    <property type="match status" value="1"/>
</dbReference>
<evidence type="ECO:0000256" key="1">
    <source>
        <dbReference type="SAM" id="SignalP"/>
    </source>
</evidence>
<accession>A0ABV9N1E5</accession>
<name>A0ABV9N1E5_9FLAO</name>
<feature type="signal peptide" evidence="1">
    <location>
        <begin position="1"/>
        <end position="17"/>
    </location>
</feature>
<dbReference type="InterPro" id="IPR024618">
    <property type="entry name" value="DUF3857"/>
</dbReference>
<keyword evidence="4" id="KW-1185">Reference proteome</keyword>
<reference evidence="4" key="1">
    <citation type="journal article" date="2019" name="Int. J. Syst. Evol. Microbiol.">
        <title>The Global Catalogue of Microorganisms (GCM) 10K type strain sequencing project: providing services to taxonomists for standard genome sequencing and annotation.</title>
        <authorList>
            <consortium name="The Broad Institute Genomics Platform"/>
            <consortium name="The Broad Institute Genome Sequencing Center for Infectious Disease"/>
            <person name="Wu L."/>
            <person name="Ma J."/>
        </authorList>
    </citation>
    <scope>NUCLEOTIDE SEQUENCE [LARGE SCALE GENOMIC DNA]</scope>
    <source>
        <strain evidence="4">CCUG 63682</strain>
    </source>
</reference>
<gene>
    <name evidence="3" type="ORF">ACFO5O_07275</name>
</gene>
<keyword evidence="1" id="KW-0732">Signal</keyword>
<comment type="caution">
    <text evidence="3">The sequence shown here is derived from an EMBL/GenBank/DDBJ whole genome shotgun (WGS) entry which is preliminary data.</text>
</comment>
<evidence type="ECO:0000313" key="4">
    <source>
        <dbReference type="Proteomes" id="UP001595953"/>
    </source>
</evidence>
<protein>
    <submittedName>
        <fullName evidence="3">DUF3857 domain-containing protein</fullName>
    </submittedName>
</protein>
<dbReference type="RefSeq" id="WP_387962367.1">
    <property type="nucleotide sequence ID" value="NZ_JBHSGP010000012.1"/>
</dbReference>
<evidence type="ECO:0000313" key="3">
    <source>
        <dbReference type="EMBL" id="MFC4722116.1"/>
    </source>
</evidence>
<feature type="chain" id="PRO_5045180948" evidence="1">
    <location>
        <begin position="18"/>
        <end position="651"/>
    </location>
</feature>
<dbReference type="EMBL" id="JBHSGP010000012">
    <property type="protein sequence ID" value="MFC4722116.1"/>
    <property type="molecule type" value="Genomic_DNA"/>
</dbReference>
<dbReference type="Gene3D" id="3.10.620.30">
    <property type="match status" value="1"/>
</dbReference>
<organism evidence="3 4">
    <name type="scientific">Geojedonia litorea</name>
    <dbReference type="NCBI Taxonomy" id="1268269"/>
    <lineage>
        <taxon>Bacteria</taxon>
        <taxon>Pseudomonadati</taxon>
        <taxon>Bacteroidota</taxon>
        <taxon>Flavobacteriia</taxon>
        <taxon>Flavobacteriales</taxon>
        <taxon>Flavobacteriaceae</taxon>
        <taxon>Geojedonia</taxon>
    </lineage>
</organism>